<dbReference type="OrthoDB" id="9789209at2"/>
<dbReference type="GO" id="GO:0016020">
    <property type="term" value="C:membrane"/>
    <property type="evidence" value="ECO:0007669"/>
    <property type="project" value="InterPro"/>
</dbReference>
<proteinExistence type="predicted"/>
<dbReference type="Proteomes" id="UP000019678">
    <property type="component" value="Unassembled WGS sequence"/>
</dbReference>
<sequence length="233" mass="25167">MSEASTEKPLVHRRRRLSLRKLHALAGVVPVGVFLVVHLCLQAKALEGQAAYDAAFAPLAAFAAFTQAPVARVLELGLVILPLAFHALYGVKLALEGKPEEGKYPASRRWMYTVQRATGIVAFLFVGFHLWEYWAQQWLGRTAPEQLYPSLAANLSSMVGPVPVVAFAYLSGIAASAVHLALGLWTFCVSWGLTVSRRAQVGAAWAFGLLGLLVFLLGASTTLYFATGANLWG</sequence>
<reference evidence="2 3" key="1">
    <citation type="submission" date="2013-05" db="EMBL/GenBank/DDBJ databases">
        <title>Genome assembly of Chondromyces apiculatus DSM 436.</title>
        <authorList>
            <person name="Sharma G."/>
            <person name="Khatri I."/>
            <person name="Kaur C."/>
            <person name="Mayilraj S."/>
            <person name="Subramanian S."/>
        </authorList>
    </citation>
    <scope>NUCLEOTIDE SEQUENCE [LARGE SCALE GENOMIC DNA]</scope>
    <source>
        <strain evidence="2 3">DSM 436</strain>
    </source>
</reference>
<dbReference type="eggNOG" id="COG2009">
    <property type="taxonomic scope" value="Bacteria"/>
</dbReference>
<feature type="transmembrane region" description="Helical" evidence="1">
    <location>
        <begin position="22"/>
        <end position="41"/>
    </location>
</feature>
<keyword evidence="1" id="KW-0472">Membrane</keyword>
<dbReference type="EMBL" id="ASRX01000039">
    <property type="protein sequence ID" value="EYF04070.1"/>
    <property type="molecule type" value="Genomic_DNA"/>
</dbReference>
<keyword evidence="1" id="KW-0812">Transmembrane</keyword>
<dbReference type="InterPro" id="IPR034804">
    <property type="entry name" value="SQR/QFR_C/D"/>
</dbReference>
<dbReference type="STRING" id="1192034.CAP_4944"/>
<organism evidence="2 3">
    <name type="scientific">Chondromyces apiculatus DSM 436</name>
    <dbReference type="NCBI Taxonomy" id="1192034"/>
    <lineage>
        <taxon>Bacteria</taxon>
        <taxon>Pseudomonadati</taxon>
        <taxon>Myxococcota</taxon>
        <taxon>Polyangia</taxon>
        <taxon>Polyangiales</taxon>
        <taxon>Polyangiaceae</taxon>
        <taxon>Chondromyces</taxon>
    </lineage>
</organism>
<feature type="transmembrane region" description="Helical" evidence="1">
    <location>
        <begin position="116"/>
        <end position="134"/>
    </location>
</feature>
<accession>A0A017T5L2</accession>
<dbReference type="RefSeq" id="WP_052375773.1">
    <property type="nucleotide sequence ID" value="NZ_ASRX01000039.1"/>
</dbReference>
<comment type="caution">
    <text evidence="2">The sequence shown here is derived from an EMBL/GenBank/DDBJ whole genome shotgun (WGS) entry which is preliminary data.</text>
</comment>
<feature type="transmembrane region" description="Helical" evidence="1">
    <location>
        <begin position="166"/>
        <end position="193"/>
    </location>
</feature>
<protein>
    <submittedName>
        <fullName evidence="2">Succinate dehydrogenase cytochrome b558 subunit</fullName>
    </submittedName>
</protein>
<keyword evidence="3" id="KW-1185">Reference proteome</keyword>
<feature type="transmembrane region" description="Helical" evidence="1">
    <location>
        <begin position="76"/>
        <end position="95"/>
    </location>
</feature>
<dbReference type="AlphaFoldDB" id="A0A017T5L2"/>
<gene>
    <name evidence="2" type="ORF">CAP_4944</name>
</gene>
<evidence type="ECO:0000313" key="3">
    <source>
        <dbReference type="Proteomes" id="UP000019678"/>
    </source>
</evidence>
<dbReference type="Gene3D" id="1.20.1300.10">
    <property type="entry name" value="Fumarate reductase/succinate dehydrogenase, transmembrane subunit"/>
    <property type="match status" value="1"/>
</dbReference>
<feature type="transmembrane region" description="Helical" evidence="1">
    <location>
        <begin position="205"/>
        <end position="226"/>
    </location>
</feature>
<evidence type="ECO:0000313" key="2">
    <source>
        <dbReference type="EMBL" id="EYF04070.1"/>
    </source>
</evidence>
<evidence type="ECO:0000256" key="1">
    <source>
        <dbReference type="SAM" id="Phobius"/>
    </source>
</evidence>
<keyword evidence="1" id="KW-1133">Transmembrane helix</keyword>
<name>A0A017T5L2_9BACT</name>
<dbReference type="SUPFAM" id="SSF81343">
    <property type="entry name" value="Fumarate reductase respiratory complex transmembrane subunits"/>
    <property type="match status" value="1"/>
</dbReference>